<dbReference type="PROSITE" id="PS50157">
    <property type="entry name" value="ZINC_FINGER_C2H2_2"/>
    <property type="match status" value="8"/>
</dbReference>
<dbReference type="GO" id="GO:0008270">
    <property type="term" value="F:zinc ion binding"/>
    <property type="evidence" value="ECO:0007669"/>
    <property type="project" value="UniProtKB-KW"/>
</dbReference>
<dbReference type="AlphaFoldDB" id="A0A1Y1MJJ5"/>
<reference evidence="8" key="3">
    <citation type="submission" date="2019-08" db="EMBL/GenBank/DDBJ databases">
        <authorList>
            <consortium name="Photinus pyralis genome working group"/>
            <person name="Fallon T.R."/>
            <person name="Sander Lower S.E."/>
            <person name="Weng J.-K."/>
        </authorList>
    </citation>
    <scope>NUCLEOTIDE SEQUENCE</scope>
    <source>
        <strain evidence="8">1611_PpyrPB1</strain>
        <tissue evidence="8">Whole body</tissue>
    </source>
</reference>
<organism evidence="7">
    <name type="scientific">Photinus pyralis</name>
    <name type="common">Common eastern firefly</name>
    <name type="synonym">Lampyris pyralis</name>
    <dbReference type="NCBI Taxonomy" id="7054"/>
    <lineage>
        <taxon>Eukaryota</taxon>
        <taxon>Metazoa</taxon>
        <taxon>Ecdysozoa</taxon>
        <taxon>Arthropoda</taxon>
        <taxon>Hexapoda</taxon>
        <taxon>Insecta</taxon>
        <taxon>Pterygota</taxon>
        <taxon>Neoptera</taxon>
        <taxon>Endopterygota</taxon>
        <taxon>Coleoptera</taxon>
        <taxon>Polyphaga</taxon>
        <taxon>Elateriformia</taxon>
        <taxon>Elateroidea</taxon>
        <taxon>Lampyridae</taxon>
        <taxon>Lampyrinae</taxon>
        <taxon>Photinus</taxon>
    </lineage>
</organism>
<sequence>MIRMRHRKLPNKTDRFSKFKRTLDNVLLQINTFSKSDKTKALTYVYQHLQEQQFSRNLNKSRRKTKLIARTDHAHSVKRCKVKLKLECPVCNQIKDTKSAILKHLEHFHIGVPLSCLRCRKTFNSEPSYNWHILNLCWRKKRISLKKFKCPECPKEYAVKRHLILHQSGHKRNNCPHCNTTLTKRNELIDHLLIRHNVQLKRAHFNCDYCQKSFIKRRSLYSHLRSHLKAEVVCLECGKISTCKAEHNGHEQEHAKQKPWQCSICKERFARRNVYFAHLIKHERYKCLTCKESFASKLRVYQHRVKGHIVQGLTPHSCPYCPLQFYRIKLLESHLNVHIEHSSEAQVLAEAEAYTCEYCGQQYTKKFLLDQHLLRLHCTARGLYSCEHCDYASRFRSNIARHLRLHLTKEKQFVCDHCGKFFSNGAVLTDHIKYVHKQVKQFKCPMCEKCFKRKPELTRHQSVHSSVKPYNCELCSNSYKRISHLRRHERNVHNIATKTNRVQHLIVEDEAKGTASSLNKTSTTGCHSVAPDFHFQVTELVLQNELPEIIGFVDGLSPTSL</sequence>
<feature type="domain" description="C2H2-type" evidence="6">
    <location>
        <begin position="205"/>
        <end position="232"/>
    </location>
</feature>
<keyword evidence="9" id="KW-1185">Reference proteome</keyword>
<dbReference type="PANTHER" id="PTHR24408">
    <property type="entry name" value="ZINC FINGER PROTEIN"/>
    <property type="match status" value="1"/>
</dbReference>
<evidence type="ECO:0000256" key="4">
    <source>
        <dbReference type="ARBA" id="ARBA00022833"/>
    </source>
</evidence>
<evidence type="ECO:0000256" key="5">
    <source>
        <dbReference type="PROSITE-ProRule" id="PRU00042"/>
    </source>
</evidence>
<evidence type="ECO:0000313" key="7">
    <source>
        <dbReference type="EMBL" id="JAV85932.1"/>
    </source>
</evidence>
<evidence type="ECO:0000259" key="6">
    <source>
        <dbReference type="PROSITE" id="PS50157"/>
    </source>
</evidence>
<protein>
    <recommendedName>
        <fullName evidence="6">C2H2-type domain-containing protein</fullName>
    </recommendedName>
</protein>
<evidence type="ECO:0000313" key="8">
    <source>
        <dbReference type="EMBL" id="KAB0804812.1"/>
    </source>
</evidence>
<dbReference type="PANTHER" id="PTHR24408:SF58">
    <property type="entry name" value="TRANSCRIPTION FACTOR (TFIIIA), PUTATIVE (AFU_ORTHOLOGUE AFUA_1G05150)-RELATED"/>
    <property type="match status" value="1"/>
</dbReference>
<feature type="domain" description="C2H2-type" evidence="6">
    <location>
        <begin position="148"/>
        <end position="175"/>
    </location>
</feature>
<dbReference type="SMART" id="SM00355">
    <property type="entry name" value="ZnF_C2H2"/>
    <property type="match status" value="14"/>
</dbReference>
<dbReference type="EMBL" id="GEZM01029782">
    <property type="protein sequence ID" value="JAV85932.1"/>
    <property type="molecule type" value="Transcribed_RNA"/>
</dbReference>
<proteinExistence type="predicted"/>
<keyword evidence="2" id="KW-0677">Repeat</keyword>
<dbReference type="GO" id="GO:0005634">
    <property type="term" value="C:nucleus"/>
    <property type="evidence" value="ECO:0007669"/>
    <property type="project" value="TreeGrafter"/>
</dbReference>
<dbReference type="InterPro" id="IPR013087">
    <property type="entry name" value="Znf_C2H2_type"/>
</dbReference>
<dbReference type="Gene3D" id="3.30.160.60">
    <property type="entry name" value="Classic Zinc Finger"/>
    <property type="match status" value="8"/>
</dbReference>
<accession>A0A1Y1MJJ5</accession>
<dbReference type="PROSITE" id="PS00028">
    <property type="entry name" value="ZINC_FINGER_C2H2_1"/>
    <property type="match status" value="9"/>
</dbReference>
<reference evidence="8 9" key="2">
    <citation type="journal article" date="2018" name="Elife">
        <title>Firefly genomes illuminate parallel origins of bioluminescence in beetles.</title>
        <authorList>
            <person name="Fallon T.R."/>
            <person name="Lower S.E."/>
            <person name="Chang C.H."/>
            <person name="Bessho-Uehara M."/>
            <person name="Martin G.J."/>
            <person name="Bewick A.J."/>
            <person name="Behringer M."/>
            <person name="Debat H.J."/>
            <person name="Wong I."/>
            <person name="Day J.C."/>
            <person name="Suvorov A."/>
            <person name="Silva C.J."/>
            <person name="Stanger-Hall K.F."/>
            <person name="Hall D.W."/>
            <person name="Schmitz R.J."/>
            <person name="Nelson D.R."/>
            <person name="Lewis S.M."/>
            <person name="Shigenobu S."/>
            <person name="Bybee S.M."/>
            <person name="Larracuente A.M."/>
            <person name="Oba Y."/>
            <person name="Weng J.K."/>
        </authorList>
    </citation>
    <scope>NUCLEOTIDE SEQUENCE [LARGE SCALE GENOMIC DNA]</scope>
    <source>
        <strain evidence="8">1611_PpyrPB1</strain>
        <tissue evidence="8">Whole body</tissue>
    </source>
</reference>
<dbReference type="EMBL" id="VVIM01000001">
    <property type="protein sequence ID" value="KAB0804812.1"/>
    <property type="molecule type" value="Genomic_DNA"/>
</dbReference>
<evidence type="ECO:0000256" key="1">
    <source>
        <dbReference type="ARBA" id="ARBA00022723"/>
    </source>
</evidence>
<feature type="domain" description="C2H2-type" evidence="6">
    <location>
        <begin position="384"/>
        <end position="411"/>
    </location>
</feature>
<feature type="domain" description="C2H2-type" evidence="6">
    <location>
        <begin position="413"/>
        <end position="441"/>
    </location>
</feature>
<dbReference type="Proteomes" id="UP000327044">
    <property type="component" value="Unassembled WGS sequence"/>
</dbReference>
<evidence type="ECO:0000313" key="9">
    <source>
        <dbReference type="Proteomes" id="UP000327044"/>
    </source>
</evidence>
<feature type="domain" description="C2H2-type" evidence="6">
    <location>
        <begin position="232"/>
        <end position="259"/>
    </location>
</feature>
<dbReference type="GO" id="GO:0000981">
    <property type="term" value="F:DNA-binding transcription factor activity, RNA polymerase II-specific"/>
    <property type="evidence" value="ECO:0007669"/>
    <property type="project" value="TreeGrafter"/>
</dbReference>
<feature type="domain" description="C2H2-type" evidence="6">
    <location>
        <begin position="470"/>
        <end position="493"/>
    </location>
</feature>
<keyword evidence="1" id="KW-0479">Metal-binding</keyword>
<gene>
    <name evidence="8" type="ORF">PPYR_01782</name>
</gene>
<dbReference type="InParanoid" id="A0A1Y1MJJ5"/>
<evidence type="ECO:0000256" key="2">
    <source>
        <dbReference type="ARBA" id="ARBA00022737"/>
    </source>
</evidence>
<dbReference type="Pfam" id="PF00096">
    <property type="entry name" value="zf-C2H2"/>
    <property type="match status" value="4"/>
</dbReference>
<dbReference type="SUPFAM" id="SSF57667">
    <property type="entry name" value="beta-beta-alpha zinc fingers"/>
    <property type="match status" value="7"/>
</dbReference>
<reference evidence="7" key="1">
    <citation type="journal article" date="2016" name="Sci. Rep.">
        <title>Molecular characterization of firefly nuptial gifts: a multi-omics approach sheds light on postcopulatory sexual selection.</title>
        <authorList>
            <person name="Al-Wathiqui N."/>
            <person name="Fallon T.R."/>
            <person name="South A."/>
            <person name="Weng J.K."/>
            <person name="Lewis S.M."/>
        </authorList>
    </citation>
    <scope>NUCLEOTIDE SEQUENCE</scope>
</reference>
<feature type="domain" description="C2H2-type" evidence="6">
    <location>
        <begin position="354"/>
        <end position="382"/>
    </location>
</feature>
<feature type="domain" description="C2H2-type" evidence="6">
    <location>
        <begin position="442"/>
        <end position="469"/>
    </location>
</feature>
<name>A0A1Y1MJJ5_PHOPY</name>
<evidence type="ECO:0000256" key="3">
    <source>
        <dbReference type="ARBA" id="ARBA00022771"/>
    </source>
</evidence>
<dbReference type="GO" id="GO:0043565">
    <property type="term" value="F:sequence-specific DNA binding"/>
    <property type="evidence" value="ECO:0007669"/>
    <property type="project" value="TreeGrafter"/>
</dbReference>
<keyword evidence="4" id="KW-0862">Zinc</keyword>
<dbReference type="InterPro" id="IPR036236">
    <property type="entry name" value="Znf_C2H2_sf"/>
</dbReference>
<keyword evidence="3 5" id="KW-0863">Zinc-finger</keyword>
<dbReference type="OrthoDB" id="3565419at2759"/>